<protein>
    <submittedName>
        <fullName evidence="1">Uncharacterized protein</fullName>
    </submittedName>
</protein>
<accession>U4LBV7</accession>
<dbReference type="EMBL" id="HF936373">
    <property type="protein sequence ID" value="CCX16285.1"/>
    <property type="molecule type" value="Genomic_DNA"/>
</dbReference>
<gene>
    <name evidence="1" type="ORF">PCON_02881</name>
</gene>
<proteinExistence type="predicted"/>
<organism evidence="1 2">
    <name type="scientific">Pyronema omphalodes (strain CBS 100304)</name>
    <name type="common">Pyronema confluens</name>
    <dbReference type="NCBI Taxonomy" id="1076935"/>
    <lineage>
        <taxon>Eukaryota</taxon>
        <taxon>Fungi</taxon>
        <taxon>Dikarya</taxon>
        <taxon>Ascomycota</taxon>
        <taxon>Pezizomycotina</taxon>
        <taxon>Pezizomycetes</taxon>
        <taxon>Pezizales</taxon>
        <taxon>Pyronemataceae</taxon>
        <taxon>Pyronema</taxon>
    </lineage>
</organism>
<reference evidence="1 2" key="1">
    <citation type="journal article" date="2013" name="PLoS Genet.">
        <title>The genome and development-dependent transcriptomes of Pyronema confluens: a window into fungal evolution.</title>
        <authorList>
            <person name="Traeger S."/>
            <person name="Altegoer F."/>
            <person name="Freitag M."/>
            <person name="Gabaldon T."/>
            <person name="Kempken F."/>
            <person name="Kumar A."/>
            <person name="Marcet-Houben M."/>
            <person name="Poggeler S."/>
            <person name="Stajich J.E."/>
            <person name="Nowrousian M."/>
        </authorList>
    </citation>
    <scope>NUCLEOTIDE SEQUENCE [LARGE SCALE GENOMIC DNA]</scope>
    <source>
        <strain evidence="2">CBS 100304</strain>
        <tissue evidence="1">Vegetative mycelium</tissue>
    </source>
</reference>
<name>U4LBV7_PYROM</name>
<sequence length="87" mass="9490">MLSTSILAAGGCTRGSLFLGVWISTYCWDHCSRDFGLPNVCLARRKASKECGAETSIINSTFKPTSGLWRLYKGENPGKIVLETTDT</sequence>
<dbReference type="Proteomes" id="UP000018144">
    <property type="component" value="Unassembled WGS sequence"/>
</dbReference>
<dbReference type="AlphaFoldDB" id="U4LBV7"/>
<evidence type="ECO:0000313" key="1">
    <source>
        <dbReference type="EMBL" id="CCX16285.1"/>
    </source>
</evidence>
<keyword evidence="2" id="KW-1185">Reference proteome</keyword>
<evidence type="ECO:0000313" key="2">
    <source>
        <dbReference type="Proteomes" id="UP000018144"/>
    </source>
</evidence>